<keyword evidence="7" id="KW-0862">Zinc</keyword>
<dbReference type="EMBL" id="FPBH01000010">
    <property type="protein sequence ID" value="SFU11806.1"/>
    <property type="molecule type" value="Genomic_DNA"/>
</dbReference>
<reference evidence="9 10" key="1">
    <citation type="submission" date="2016-10" db="EMBL/GenBank/DDBJ databases">
        <authorList>
            <person name="de Groot N.N."/>
        </authorList>
    </citation>
    <scope>NUCLEOTIDE SEQUENCE [LARGE SCALE GENOMIC DNA]</scope>
    <source>
        <strain evidence="9 10">LMG 27731</strain>
    </source>
</reference>
<organism evidence="9 10">
    <name type="scientific">Paraburkholderia aspalathi</name>
    <dbReference type="NCBI Taxonomy" id="1324617"/>
    <lineage>
        <taxon>Bacteria</taxon>
        <taxon>Pseudomonadati</taxon>
        <taxon>Pseudomonadota</taxon>
        <taxon>Betaproteobacteria</taxon>
        <taxon>Burkholderiales</taxon>
        <taxon>Burkholderiaceae</taxon>
        <taxon>Paraburkholderia</taxon>
    </lineage>
</organism>
<evidence type="ECO:0000256" key="4">
    <source>
        <dbReference type="ARBA" id="ARBA00022692"/>
    </source>
</evidence>
<feature type="binding site" evidence="7">
    <location>
        <position position="96"/>
    </location>
    <ligand>
        <name>Zn(2+)</name>
        <dbReference type="ChEBI" id="CHEBI:29105"/>
    </ligand>
</feature>
<evidence type="ECO:0000256" key="1">
    <source>
        <dbReference type="ARBA" id="ARBA00004651"/>
    </source>
</evidence>
<feature type="transmembrane region" description="Helical" evidence="8">
    <location>
        <begin position="135"/>
        <end position="152"/>
    </location>
</feature>
<dbReference type="InterPro" id="IPR004254">
    <property type="entry name" value="AdipoR/HlyIII-related"/>
</dbReference>
<keyword evidence="7" id="KW-0479">Metal-binding</keyword>
<feature type="binding site" evidence="7">
    <location>
        <position position="219"/>
    </location>
    <ligand>
        <name>Zn(2+)</name>
        <dbReference type="ChEBI" id="CHEBI:29105"/>
    </ligand>
</feature>
<keyword evidence="5 8" id="KW-1133">Transmembrane helix</keyword>
<proteinExistence type="inferred from homology"/>
<dbReference type="AlphaFoldDB" id="A0A1I7DJL7"/>
<feature type="transmembrane region" description="Helical" evidence="8">
    <location>
        <begin position="222"/>
        <end position="241"/>
    </location>
</feature>
<dbReference type="Pfam" id="PF03006">
    <property type="entry name" value="HlyIII"/>
    <property type="match status" value="1"/>
</dbReference>
<feature type="transmembrane region" description="Helical" evidence="8">
    <location>
        <begin position="190"/>
        <end position="210"/>
    </location>
</feature>
<sequence length="242" mass="26547">MHLGRGLRITRPRPSFLQDRYHVGINPYETAQEERAVHVGERFNSITHLVGAVLSVAGLATLVTMGALDGDAYKVVSFSVYGAMLFVLYAISTLYHSVRNPRVKAVLQKCDHSAIYLLIAGSYTPFTLVTLRGPWGWSLFGVSWGLAALGIVQELTLGRRTRSVSMVLYVLMGWLALVAVRPLVQALPAAGTAWLVAGGVIYSAGIYFFINDERIRHGHGIWHLFVLAGSLCQFVSVARYVA</sequence>
<evidence type="ECO:0000256" key="8">
    <source>
        <dbReference type="SAM" id="Phobius"/>
    </source>
</evidence>
<keyword evidence="4 8" id="KW-0812">Transmembrane</keyword>
<protein>
    <submittedName>
        <fullName evidence="9">Hemolysin III</fullName>
    </submittedName>
</protein>
<feature type="binding site" evidence="7">
    <location>
        <position position="223"/>
    </location>
    <ligand>
        <name>Zn(2+)</name>
        <dbReference type="ChEBI" id="CHEBI:29105"/>
    </ligand>
</feature>
<evidence type="ECO:0000313" key="9">
    <source>
        <dbReference type="EMBL" id="SFU11806.1"/>
    </source>
</evidence>
<comment type="subcellular location">
    <subcellularLocation>
        <location evidence="1">Cell membrane</location>
        <topology evidence="1">Multi-pass membrane protein</topology>
    </subcellularLocation>
</comment>
<feature type="transmembrane region" description="Helical" evidence="8">
    <location>
        <begin position="110"/>
        <end position="129"/>
    </location>
</feature>
<keyword evidence="3" id="KW-1003">Cell membrane</keyword>
<keyword evidence="6 8" id="KW-0472">Membrane</keyword>
<dbReference type="GO" id="GO:0005886">
    <property type="term" value="C:plasma membrane"/>
    <property type="evidence" value="ECO:0007669"/>
    <property type="project" value="UniProtKB-SubCell"/>
</dbReference>
<evidence type="ECO:0000256" key="3">
    <source>
        <dbReference type="ARBA" id="ARBA00022475"/>
    </source>
</evidence>
<name>A0A1I7DJL7_9BURK</name>
<dbReference type="PANTHER" id="PTHR20855">
    <property type="entry name" value="ADIPOR/PROGESTIN RECEPTOR-RELATED"/>
    <property type="match status" value="1"/>
</dbReference>
<gene>
    <name evidence="9" type="ORF">SAMN05192563_101099</name>
</gene>
<evidence type="ECO:0000313" key="10">
    <source>
        <dbReference type="Proteomes" id="UP000198844"/>
    </source>
</evidence>
<feature type="transmembrane region" description="Helical" evidence="8">
    <location>
        <begin position="80"/>
        <end position="98"/>
    </location>
</feature>
<comment type="similarity">
    <text evidence="2">Belongs to the UPF0073 (Hly-III) family.</text>
</comment>
<evidence type="ECO:0000256" key="6">
    <source>
        <dbReference type="ARBA" id="ARBA00023136"/>
    </source>
</evidence>
<dbReference type="InterPro" id="IPR005744">
    <property type="entry name" value="Hy-lIII"/>
</dbReference>
<feature type="transmembrane region" description="Helical" evidence="8">
    <location>
        <begin position="164"/>
        <end position="184"/>
    </location>
</feature>
<evidence type="ECO:0000256" key="5">
    <source>
        <dbReference type="ARBA" id="ARBA00022989"/>
    </source>
</evidence>
<evidence type="ECO:0000256" key="2">
    <source>
        <dbReference type="ARBA" id="ARBA00008488"/>
    </source>
</evidence>
<accession>A0A1I7DJL7</accession>
<dbReference type="GO" id="GO:0140911">
    <property type="term" value="F:pore-forming activity"/>
    <property type="evidence" value="ECO:0007669"/>
    <property type="project" value="InterPro"/>
</dbReference>
<dbReference type="Proteomes" id="UP000198844">
    <property type="component" value="Unassembled WGS sequence"/>
</dbReference>
<dbReference type="GO" id="GO:0046872">
    <property type="term" value="F:metal ion binding"/>
    <property type="evidence" value="ECO:0007669"/>
    <property type="project" value="UniProtKB-KW"/>
</dbReference>
<dbReference type="NCBIfam" id="TIGR01065">
    <property type="entry name" value="hlyIII"/>
    <property type="match status" value="1"/>
</dbReference>
<evidence type="ECO:0000256" key="7">
    <source>
        <dbReference type="PIRSR" id="PIRSR604254-1"/>
    </source>
</evidence>
<dbReference type="PANTHER" id="PTHR20855:SF3">
    <property type="entry name" value="LD03007P"/>
    <property type="match status" value="1"/>
</dbReference>
<feature type="transmembrane region" description="Helical" evidence="8">
    <location>
        <begin position="49"/>
        <end position="68"/>
    </location>
</feature>